<dbReference type="Pfam" id="PF00335">
    <property type="entry name" value="Tetraspanin"/>
    <property type="match status" value="1"/>
</dbReference>
<dbReference type="EMBL" id="JBEDNZ010000005">
    <property type="protein sequence ID" value="KAL0841777.1"/>
    <property type="molecule type" value="Genomic_DNA"/>
</dbReference>
<keyword evidence="5 7" id="KW-0472">Membrane</keyword>
<feature type="transmembrane region" description="Helical" evidence="7">
    <location>
        <begin position="211"/>
        <end position="234"/>
    </location>
</feature>
<feature type="disulfide bond" evidence="6">
    <location>
        <begin position="147"/>
        <end position="166"/>
    </location>
</feature>
<evidence type="ECO:0000256" key="6">
    <source>
        <dbReference type="PIRSR" id="PIRSR002419-1"/>
    </source>
</evidence>
<dbReference type="PIRSF" id="PIRSF002419">
    <property type="entry name" value="Tetraspanin"/>
    <property type="match status" value="1"/>
</dbReference>
<dbReference type="InterPro" id="IPR018499">
    <property type="entry name" value="Tetraspanin/Peripherin"/>
</dbReference>
<evidence type="ECO:0000256" key="4">
    <source>
        <dbReference type="ARBA" id="ARBA00022989"/>
    </source>
</evidence>
<dbReference type="CDD" id="cd03127">
    <property type="entry name" value="tetraspanin_LEL"/>
    <property type="match status" value="1"/>
</dbReference>
<dbReference type="SUPFAM" id="SSF48652">
    <property type="entry name" value="Tetraspanin"/>
    <property type="match status" value="1"/>
</dbReference>
<accession>A0ABD0TFB8</accession>
<evidence type="ECO:0000256" key="2">
    <source>
        <dbReference type="ARBA" id="ARBA00006840"/>
    </source>
</evidence>
<comment type="subcellular location">
    <subcellularLocation>
        <location evidence="1 7">Membrane</location>
        <topology evidence="1 7">Multi-pass membrane protein</topology>
    </subcellularLocation>
</comment>
<dbReference type="Gene3D" id="1.10.1450.10">
    <property type="entry name" value="Tetraspanin"/>
    <property type="match status" value="1"/>
</dbReference>
<feature type="transmembrane region" description="Helical" evidence="7">
    <location>
        <begin position="12"/>
        <end position="35"/>
    </location>
</feature>
<dbReference type="PANTHER" id="PTHR19282">
    <property type="entry name" value="TETRASPANIN"/>
    <property type="match status" value="1"/>
</dbReference>
<feature type="transmembrane region" description="Helical" evidence="7">
    <location>
        <begin position="55"/>
        <end position="75"/>
    </location>
</feature>
<comment type="similarity">
    <text evidence="2 7">Belongs to the tetraspanin (TM4SF) family.</text>
</comment>
<evidence type="ECO:0000313" key="9">
    <source>
        <dbReference type="Proteomes" id="UP001549921"/>
    </source>
</evidence>
<gene>
    <name evidence="8" type="ORF">ABMA28_014036</name>
</gene>
<keyword evidence="6" id="KW-1015">Disulfide bond</keyword>
<evidence type="ECO:0000256" key="1">
    <source>
        <dbReference type="ARBA" id="ARBA00004141"/>
    </source>
</evidence>
<dbReference type="PANTHER" id="PTHR19282:SF554">
    <property type="entry name" value="ANTIGEN, PUTATIVE-RELATED"/>
    <property type="match status" value="1"/>
</dbReference>
<dbReference type="AlphaFoldDB" id="A0ABD0TFB8"/>
<keyword evidence="4 7" id="KW-1133">Transmembrane helix</keyword>
<reference evidence="8 9" key="1">
    <citation type="submission" date="2024-06" db="EMBL/GenBank/DDBJ databases">
        <title>A chromosome-level genome assembly of beet webworm, Loxostege sticticalis.</title>
        <authorList>
            <person name="Zhang Y."/>
        </authorList>
    </citation>
    <scope>NUCLEOTIDE SEQUENCE [LARGE SCALE GENOMIC DNA]</scope>
    <source>
        <strain evidence="8">AQ028</strain>
        <tissue evidence="8">Male pupae</tissue>
    </source>
</reference>
<dbReference type="Proteomes" id="UP001549921">
    <property type="component" value="Unassembled WGS sequence"/>
</dbReference>
<feature type="transmembrane region" description="Helical" evidence="7">
    <location>
        <begin position="82"/>
        <end position="110"/>
    </location>
</feature>
<proteinExistence type="inferred from homology"/>
<dbReference type="InterPro" id="IPR000301">
    <property type="entry name" value="Tetraspanin_animals"/>
</dbReference>
<dbReference type="InterPro" id="IPR008952">
    <property type="entry name" value="Tetraspanin_EC2_sf"/>
</dbReference>
<evidence type="ECO:0000256" key="5">
    <source>
        <dbReference type="ARBA" id="ARBA00023136"/>
    </source>
</evidence>
<evidence type="ECO:0000313" key="8">
    <source>
        <dbReference type="EMBL" id="KAL0841777.1"/>
    </source>
</evidence>
<organism evidence="8 9">
    <name type="scientific">Loxostege sticticalis</name>
    <name type="common">Beet webworm moth</name>
    <dbReference type="NCBI Taxonomy" id="481309"/>
    <lineage>
        <taxon>Eukaryota</taxon>
        <taxon>Metazoa</taxon>
        <taxon>Ecdysozoa</taxon>
        <taxon>Arthropoda</taxon>
        <taxon>Hexapoda</taxon>
        <taxon>Insecta</taxon>
        <taxon>Pterygota</taxon>
        <taxon>Neoptera</taxon>
        <taxon>Endopterygota</taxon>
        <taxon>Lepidoptera</taxon>
        <taxon>Glossata</taxon>
        <taxon>Ditrysia</taxon>
        <taxon>Pyraloidea</taxon>
        <taxon>Crambidae</taxon>
        <taxon>Pyraustinae</taxon>
        <taxon>Loxostege</taxon>
    </lineage>
</organism>
<dbReference type="PRINTS" id="PR00259">
    <property type="entry name" value="TMFOUR"/>
</dbReference>
<comment type="caution">
    <text evidence="8">The sequence shown here is derived from an EMBL/GenBank/DDBJ whole genome shotgun (WGS) entry which is preliminary data.</text>
</comment>
<keyword evidence="3 7" id="KW-0812">Transmembrane</keyword>
<name>A0ABD0TFB8_LOXSC</name>
<evidence type="ECO:0000256" key="7">
    <source>
        <dbReference type="RuleBase" id="RU361218"/>
    </source>
</evidence>
<dbReference type="GO" id="GO:0016020">
    <property type="term" value="C:membrane"/>
    <property type="evidence" value="ECO:0007669"/>
    <property type="project" value="UniProtKB-SubCell"/>
</dbReference>
<evidence type="ECO:0000256" key="3">
    <source>
        <dbReference type="ARBA" id="ARBA00022692"/>
    </source>
</evidence>
<sequence>MKPRSIRCMKFFLTLFNIICILFGLVLMAVCVMNMRERKSRPEPQSTLSRGVLSFLLTLGLCLVVTAILGCIGALREHVKLLYVHACFFIFLVSIEVVVGVGGAVLSAWVGAGSELRHQFFRNMTIDDELTTHQTFWDPIQSENQCCGVDGPQDYKYLHREIPPSCCARAHPLRDGGARRQIHAACVTDKTYYTIGCEEALRQKKALKGNIFISTGIIFSLLEILCIVLALWMARTIRVERRKLQQNLQAHFES</sequence>
<protein>
    <recommendedName>
        <fullName evidence="7">Tetraspanin</fullName>
    </recommendedName>
</protein>